<evidence type="ECO:0000259" key="3">
    <source>
        <dbReference type="Pfam" id="PF04321"/>
    </source>
</evidence>
<dbReference type="Gene3D" id="3.40.50.720">
    <property type="entry name" value="NAD(P)-binding Rossmann-like Domain"/>
    <property type="match status" value="1"/>
</dbReference>
<dbReference type="InterPro" id="IPR029903">
    <property type="entry name" value="RmlD-like-bd"/>
</dbReference>
<dbReference type="EMBL" id="PEZH01000021">
    <property type="protein sequence ID" value="PIS15214.1"/>
    <property type="molecule type" value="Genomic_DNA"/>
</dbReference>
<evidence type="ECO:0000313" key="5">
    <source>
        <dbReference type="Proteomes" id="UP000231282"/>
    </source>
</evidence>
<dbReference type="AlphaFoldDB" id="A0A2H0WRB5"/>
<evidence type="ECO:0000256" key="2">
    <source>
        <dbReference type="RuleBase" id="RU364082"/>
    </source>
</evidence>
<dbReference type="InterPro" id="IPR005913">
    <property type="entry name" value="dTDP_dehydrorham_reduct"/>
</dbReference>
<dbReference type="PANTHER" id="PTHR10491">
    <property type="entry name" value="DTDP-4-DEHYDRORHAMNOSE REDUCTASE"/>
    <property type="match status" value="1"/>
</dbReference>
<organism evidence="4 5">
    <name type="scientific">Candidatus Shapirobacteria bacterium CG09_land_8_20_14_0_10_38_17</name>
    <dbReference type="NCBI Taxonomy" id="1974884"/>
    <lineage>
        <taxon>Bacteria</taxon>
        <taxon>Candidatus Shapironibacteriota</taxon>
    </lineage>
</organism>
<comment type="similarity">
    <text evidence="1 2">Belongs to the dTDP-4-dehydrorhamnose reductase family.</text>
</comment>
<dbReference type="Proteomes" id="UP000231282">
    <property type="component" value="Unassembled WGS sequence"/>
</dbReference>
<dbReference type="GO" id="GO:0008831">
    <property type="term" value="F:dTDP-4-dehydrorhamnose reductase activity"/>
    <property type="evidence" value="ECO:0007669"/>
    <property type="project" value="UniProtKB-EC"/>
</dbReference>
<dbReference type="EC" id="1.1.1.133" evidence="2"/>
<proteinExistence type="inferred from homology"/>
<dbReference type="InterPro" id="IPR036291">
    <property type="entry name" value="NAD(P)-bd_dom_sf"/>
</dbReference>
<evidence type="ECO:0000256" key="1">
    <source>
        <dbReference type="ARBA" id="ARBA00010944"/>
    </source>
</evidence>
<dbReference type="GO" id="GO:0019305">
    <property type="term" value="P:dTDP-rhamnose biosynthetic process"/>
    <property type="evidence" value="ECO:0007669"/>
    <property type="project" value="UniProtKB-UniPathway"/>
</dbReference>
<dbReference type="Pfam" id="PF04321">
    <property type="entry name" value="RmlD_sub_bind"/>
    <property type="match status" value="1"/>
</dbReference>
<sequence length="295" mass="33400">MGKIKIIGTGLSGLVGSRLVELLKDKYEFVDFSLNTGVDILDLAALSKKFAQNKEAIVVLHLAAFTDTTAAWQERGDKNGLCYRLNVLGTKNIADLCRKYHQYLIYVSTDFVFSGQKEGVYTEEDAHAPIEWYGQTKSWAEKEVFNSGLPAAVVRIAFPFRAKFDPKKDAVRKIIEGLENKNLYPMFADQTITPTFIDDIAWGLDYFFENKQRGIYHLVGSTSLSPYQMAKMIAQVFGFNQKLVKRGSLAQYQKSQSKDIRPWHKNLALSNKKAVSLGIKMHSFKKALLKLRQQP</sequence>
<keyword evidence="2" id="KW-0560">Oxidoreductase</keyword>
<reference evidence="5" key="1">
    <citation type="submission" date="2017-09" db="EMBL/GenBank/DDBJ databases">
        <title>Depth-based differentiation of microbial function through sediment-hosted aquifers and enrichment of novel symbionts in the deep terrestrial subsurface.</title>
        <authorList>
            <person name="Probst A.J."/>
            <person name="Ladd B."/>
            <person name="Jarett J.K."/>
            <person name="Geller-Mcgrath D.E."/>
            <person name="Sieber C.M.K."/>
            <person name="Emerson J.B."/>
            <person name="Anantharaman K."/>
            <person name="Thomas B.C."/>
            <person name="Malmstrom R."/>
            <person name="Stieglmeier M."/>
            <person name="Klingl A."/>
            <person name="Woyke T."/>
            <person name="Ryan C.M."/>
            <person name="Banfield J.F."/>
        </authorList>
    </citation>
    <scope>NUCLEOTIDE SEQUENCE [LARGE SCALE GENOMIC DNA]</scope>
</reference>
<gene>
    <name evidence="4" type="ORF">COT63_01205</name>
</gene>
<comment type="caution">
    <text evidence="4">The sequence shown here is derived from an EMBL/GenBank/DDBJ whole genome shotgun (WGS) entry which is preliminary data.</text>
</comment>
<name>A0A2H0WRB5_9BACT</name>
<protein>
    <recommendedName>
        <fullName evidence="2">dTDP-4-dehydrorhamnose reductase</fullName>
        <ecNumber evidence="2">1.1.1.133</ecNumber>
    </recommendedName>
</protein>
<keyword evidence="2" id="KW-0521">NADP</keyword>
<accession>A0A2H0WRB5</accession>
<feature type="domain" description="RmlD-like substrate binding" evidence="3">
    <location>
        <begin position="5"/>
        <end position="290"/>
    </location>
</feature>
<evidence type="ECO:0000313" key="4">
    <source>
        <dbReference type="EMBL" id="PIS15214.1"/>
    </source>
</evidence>
<dbReference type="UniPathway" id="UPA00124"/>
<comment type="pathway">
    <text evidence="2">Carbohydrate biosynthesis; dTDP-L-rhamnose biosynthesis.</text>
</comment>
<dbReference type="PANTHER" id="PTHR10491:SF4">
    <property type="entry name" value="METHIONINE ADENOSYLTRANSFERASE 2 SUBUNIT BETA"/>
    <property type="match status" value="1"/>
</dbReference>
<dbReference type="SUPFAM" id="SSF51735">
    <property type="entry name" value="NAD(P)-binding Rossmann-fold domains"/>
    <property type="match status" value="1"/>
</dbReference>
<comment type="function">
    <text evidence="2">Catalyzes the reduction of dTDP-6-deoxy-L-lyxo-4-hexulose to yield dTDP-L-rhamnose.</text>
</comment>